<keyword evidence="5 10" id="KW-1133">Transmembrane helix</keyword>
<evidence type="ECO:0000256" key="4">
    <source>
        <dbReference type="ARBA" id="ARBA00022692"/>
    </source>
</evidence>
<organism evidence="13 14">
    <name type="scientific">Crucibulum laeve</name>
    <dbReference type="NCBI Taxonomy" id="68775"/>
    <lineage>
        <taxon>Eukaryota</taxon>
        <taxon>Fungi</taxon>
        <taxon>Dikarya</taxon>
        <taxon>Basidiomycota</taxon>
        <taxon>Agaricomycotina</taxon>
        <taxon>Agaricomycetes</taxon>
        <taxon>Agaricomycetidae</taxon>
        <taxon>Agaricales</taxon>
        <taxon>Agaricineae</taxon>
        <taxon>Nidulariaceae</taxon>
        <taxon>Crucibulum</taxon>
    </lineage>
</organism>
<evidence type="ECO:0000256" key="8">
    <source>
        <dbReference type="ARBA" id="ARBA00024009"/>
    </source>
</evidence>
<gene>
    <name evidence="13" type="ORF">BDQ12DRAFT_740702</name>
</gene>
<keyword evidence="3 10" id="KW-0328">Glycosyltransferase</keyword>
<evidence type="ECO:0000256" key="6">
    <source>
        <dbReference type="ARBA" id="ARBA00023136"/>
    </source>
</evidence>
<dbReference type="Pfam" id="PF08407">
    <property type="entry name" value="Chitin_synth_1N"/>
    <property type="match status" value="1"/>
</dbReference>
<evidence type="ECO:0000256" key="7">
    <source>
        <dbReference type="ARBA" id="ARBA00023316"/>
    </source>
</evidence>
<feature type="transmembrane region" description="Helical" evidence="10">
    <location>
        <begin position="871"/>
        <end position="895"/>
    </location>
</feature>
<evidence type="ECO:0000256" key="10">
    <source>
        <dbReference type="RuleBase" id="RU366040"/>
    </source>
</evidence>
<feature type="domain" description="Chitin synthase N-terminal" evidence="12">
    <location>
        <begin position="212"/>
        <end position="276"/>
    </location>
</feature>
<dbReference type="GO" id="GO:0030428">
    <property type="term" value="C:cell septum"/>
    <property type="evidence" value="ECO:0007669"/>
    <property type="project" value="TreeGrafter"/>
</dbReference>
<dbReference type="PANTHER" id="PTHR22914:SF38">
    <property type="entry name" value="CHITIN SYNTHASE 2"/>
    <property type="match status" value="1"/>
</dbReference>
<evidence type="ECO:0000256" key="3">
    <source>
        <dbReference type="ARBA" id="ARBA00022676"/>
    </source>
</evidence>
<dbReference type="GO" id="GO:0005886">
    <property type="term" value="C:plasma membrane"/>
    <property type="evidence" value="ECO:0007669"/>
    <property type="project" value="UniProtKB-SubCell"/>
</dbReference>
<dbReference type="PANTHER" id="PTHR22914">
    <property type="entry name" value="CHITIN SYNTHASE"/>
    <property type="match status" value="1"/>
</dbReference>
<keyword evidence="14" id="KW-1185">Reference proteome</keyword>
<feature type="transmembrane region" description="Helical" evidence="10">
    <location>
        <begin position="632"/>
        <end position="652"/>
    </location>
</feature>
<evidence type="ECO:0000313" key="14">
    <source>
        <dbReference type="Proteomes" id="UP000308652"/>
    </source>
</evidence>
<evidence type="ECO:0000313" key="13">
    <source>
        <dbReference type="EMBL" id="TFK44258.1"/>
    </source>
</evidence>
<dbReference type="AlphaFoldDB" id="A0A5C3MK42"/>
<feature type="transmembrane region" description="Helical" evidence="10">
    <location>
        <begin position="735"/>
        <end position="755"/>
    </location>
</feature>
<accession>A0A5C3MK42</accession>
<keyword evidence="4 10" id="KW-0812">Transmembrane</keyword>
<dbReference type="InterPro" id="IPR013616">
    <property type="entry name" value="Chitin_synth_N"/>
</dbReference>
<evidence type="ECO:0000256" key="9">
    <source>
        <dbReference type="ARBA" id="ARBA00048014"/>
    </source>
</evidence>
<feature type="compositionally biased region" description="Low complexity" evidence="11">
    <location>
        <begin position="35"/>
        <end position="47"/>
    </location>
</feature>
<proteinExistence type="inferred from homology"/>
<feature type="transmembrane region" description="Helical" evidence="10">
    <location>
        <begin position="702"/>
        <end position="723"/>
    </location>
</feature>
<dbReference type="Pfam" id="PF01644">
    <property type="entry name" value="Chitin_synth_1"/>
    <property type="match status" value="1"/>
</dbReference>
<feature type="transmembrane region" description="Helical" evidence="10">
    <location>
        <begin position="767"/>
        <end position="784"/>
    </location>
</feature>
<comment type="catalytic activity">
    <reaction evidence="9 10">
        <text>[(1-&gt;4)-N-acetyl-beta-D-glucosaminyl](n) + UDP-N-acetyl-alpha-D-glucosamine = [(1-&gt;4)-N-acetyl-beta-D-glucosaminyl](n+1) + UDP + H(+)</text>
        <dbReference type="Rhea" id="RHEA:16637"/>
        <dbReference type="Rhea" id="RHEA-COMP:9593"/>
        <dbReference type="Rhea" id="RHEA-COMP:9595"/>
        <dbReference type="ChEBI" id="CHEBI:15378"/>
        <dbReference type="ChEBI" id="CHEBI:17029"/>
        <dbReference type="ChEBI" id="CHEBI:57705"/>
        <dbReference type="ChEBI" id="CHEBI:58223"/>
        <dbReference type="EC" id="2.4.1.16"/>
    </reaction>
</comment>
<keyword evidence="10" id="KW-0808">Transferase</keyword>
<evidence type="ECO:0000256" key="5">
    <source>
        <dbReference type="ARBA" id="ARBA00022989"/>
    </source>
</evidence>
<sequence length="958" mass="107174">MTGETLQLDELPIQPSPLSVTNDPFNDPYTPIASTPQQRQLPLQPTQAEPTYYYDQDYHPPSSHSHGSLYENDTLHAGSSTSELDHFRTDPEAAYSSARFGSASPYQIPRSRSPTPAVDDEDYYVVGNESLHYVGYNPNRSYDAEKAALHSQYGYSESQAYLSPGHGTGGGNVVYDPEPPTPSSTQLTLPETPLETRHFGPAPSGRILRRHKTKKRVQLTNGNLVVDLNVPPKLVLPRRGEPETMKTRYTAVTCDPDDFEKKGFFLRQNESGRRTEMFIVITMYNEDEVLFCRTLHGVMQNISHLCTRKNSQTWGPNAWEKVVVCIVADGRKKVHPRVLDCLTLLGVYQPGDHMKRKINDQDVTAHVFEYTTSFALDSNLHFRYPDKGIVPTQIIFCMKEKNQKKINSHRWFFNAFAPMLQPNVCILLDVGTRPGKNSIYRLWKAFDLNSTVGGACGEIAVYKGEKWKLLLNPLVAAQNFEYKISCILDKPTESMFGYISVLPGAFSAYRYIALLNDKHGVGPLASYFKGEVLHGRDTDIFTSNMYLAEDRILCFELVAKANSSWVLKYVKGAIGETDVPDALPEFISQRRRWLNGSFFAATYAIAHVGQIMRSGHSFARKVVLMIETIYNIINLIFSWFSIGNFYLFFVVLTSSLEDKSFGLPGIGIFNTMVQYVMASMIIAIFLFSMGNKPQAAEFKYKVVTITLGVLMIYMVAASIQCAIQAGKQGGSANSLMLLSILITFGLYALASFLAFDPWHVVTSFGQYMLLSPMYINVLNIYAFSNLDDISWGTKQDSTPETDLGVVVQNKDSQVDVEMLSEPADINGLYEESLANLRDRVPVDSGKPKERSLAEKELAAKDYYADVRTNVLLAWVLSNGLLLLFILGGGGSSDTFGQSASFNKTKTYLLFILAFTAITNSIVRGSFVYGFSSLIFRILAFLGLFPVSLWVAYHRVICI</sequence>
<dbReference type="CDD" id="cd04190">
    <property type="entry name" value="Chitin_synth_C"/>
    <property type="match status" value="1"/>
</dbReference>
<protein>
    <recommendedName>
        <fullName evidence="2 10">Chitin synthase</fullName>
        <ecNumber evidence="2 10">2.4.1.16</ecNumber>
    </recommendedName>
</protein>
<feature type="transmembrane region" description="Helical" evidence="10">
    <location>
        <begin position="933"/>
        <end position="952"/>
    </location>
</feature>
<keyword evidence="10" id="KW-1003">Cell membrane</keyword>
<dbReference type="InterPro" id="IPR004835">
    <property type="entry name" value="Chitin_synth"/>
</dbReference>
<reference evidence="13 14" key="1">
    <citation type="journal article" date="2019" name="Nat. Ecol. Evol.">
        <title>Megaphylogeny resolves global patterns of mushroom evolution.</title>
        <authorList>
            <person name="Varga T."/>
            <person name="Krizsan K."/>
            <person name="Foldi C."/>
            <person name="Dima B."/>
            <person name="Sanchez-Garcia M."/>
            <person name="Sanchez-Ramirez S."/>
            <person name="Szollosi G.J."/>
            <person name="Szarkandi J.G."/>
            <person name="Papp V."/>
            <person name="Albert L."/>
            <person name="Andreopoulos W."/>
            <person name="Angelini C."/>
            <person name="Antonin V."/>
            <person name="Barry K.W."/>
            <person name="Bougher N.L."/>
            <person name="Buchanan P."/>
            <person name="Buyck B."/>
            <person name="Bense V."/>
            <person name="Catcheside P."/>
            <person name="Chovatia M."/>
            <person name="Cooper J."/>
            <person name="Damon W."/>
            <person name="Desjardin D."/>
            <person name="Finy P."/>
            <person name="Geml J."/>
            <person name="Haridas S."/>
            <person name="Hughes K."/>
            <person name="Justo A."/>
            <person name="Karasinski D."/>
            <person name="Kautmanova I."/>
            <person name="Kiss B."/>
            <person name="Kocsube S."/>
            <person name="Kotiranta H."/>
            <person name="LaButti K.M."/>
            <person name="Lechner B.E."/>
            <person name="Liimatainen K."/>
            <person name="Lipzen A."/>
            <person name="Lukacs Z."/>
            <person name="Mihaltcheva S."/>
            <person name="Morgado L.N."/>
            <person name="Niskanen T."/>
            <person name="Noordeloos M.E."/>
            <person name="Ohm R.A."/>
            <person name="Ortiz-Santana B."/>
            <person name="Ovrebo C."/>
            <person name="Racz N."/>
            <person name="Riley R."/>
            <person name="Savchenko A."/>
            <person name="Shiryaev A."/>
            <person name="Soop K."/>
            <person name="Spirin V."/>
            <person name="Szebenyi C."/>
            <person name="Tomsovsky M."/>
            <person name="Tulloss R.E."/>
            <person name="Uehling J."/>
            <person name="Grigoriev I.V."/>
            <person name="Vagvolgyi C."/>
            <person name="Papp T."/>
            <person name="Martin F.M."/>
            <person name="Miettinen O."/>
            <person name="Hibbett D.S."/>
            <person name="Nagy L.G."/>
        </authorList>
    </citation>
    <scope>NUCLEOTIDE SEQUENCE [LARGE SCALE GENOMIC DNA]</scope>
    <source>
        <strain evidence="13 14">CBS 166.37</strain>
    </source>
</reference>
<dbReference type="Proteomes" id="UP000308652">
    <property type="component" value="Unassembled WGS sequence"/>
</dbReference>
<evidence type="ECO:0000256" key="2">
    <source>
        <dbReference type="ARBA" id="ARBA00012543"/>
    </source>
</evidence>
<dbReference type="GO" id="GO:0006031">
    <property type="term" value="P:chitin biosynthetic process"/>
    <property type="evidence" value="ECO:0007669"/>
    <property type="project" value="UniProtKB-UniRule"/>
</dbReference>
<dbReference type="GO" id="GO:0071555">
    <property type="term" value="P:cell wall organization"/>
    <property type="evidence" value="ECO:0007669"/>
    <property type="project" value="UniProtKB-KW"/>
</dbReference>
<feature type="region of interest" description="Disordered" evidence="11">
    <location>
        <begin position="1"/>
        <end position="117"/>
    </location>
</feature>
<comment type="subcellular location">
    <subcellularLocation>
        <location evidence="10">Cell membrane</location>
        <topology evidence="10">Multi-pass membrane protein</topology>
    </subcellularLocation>
    <subcellularLocation>
        <location evidence="1">Membrane</location>
        <topology evidence="1">Multi-pass membrane protein</topology>
    </subcellularLocation>
</comment>
<dbReference type="EMBL" id="ML213590">
    <property type="protein sequence ID" value="TFK44258.1"/>
    <property type="molecule type" value="Genomic_DNA"/>
</dbReference>
<feature type="transmembrane region" description="Helical" evidence="10">
    <location>
        <begin position="672"/>
        <end position="690"/>
    </location>
</feature>
<dbReference type="InterPro" id="IPR029044">
    <property type="entry name" value="Nucleotide-diphossugar_trans"/>
</dbReference>
<dbReference type="EC" id="2.4.1.16" evidence="2 10"/>
<comment type="function">
    <text evidence="8 10">Polymerizes chitin, a structural polymer of the cell wall and septum, by transferring the sugar moiety of UDP-GlcNAc to the non-reducing end of the growing chitin polymer.</text>
</comment>
<dbReference type="SUPFAM" id="SSF53448">
    <property type="entry name" value="Nucleotide-diphospho-sugar transferases"/>
    <property type="match status" value="1"/>
</dbReference>
<dbReference type="OrthoDB" id="26569at2759"/>
<evidence type="ECO:0000256" key="1">
    <source>
        <dbReference type="ARBA" id="ARBA00004141"/>
    </source>
</evidence>
<dbReference type="STRING" id="68775.A0A5C3MK42"/>
<evidence type="ECO:0000259" key="12">
    <source>
        <dbReference type="Pfam" id="PF08407"/>
    </source>
</evidence>
<comment type="similarity">
    <text evidence="10">Belongs to the chitin synthase family.</text>
</comment>
<feature type="transmembrane region" description="Helical" evidence="10">
    <location>
        <begin position="907"/>
        <end position="927"/>
    </location>
</feature>
<keyword evidence="6 10" id="KW-0472">Membrane</keyword>
<keyword evidence="7 10" id="KW-0961">Cell wall biogenesis/degradation</keyword>
<evidence type="ECO:0000256" key="11">
    <source>
        <dbReference type="SAM" id="MobiDB-lite"/>
    </source>
</evidence>
<name>A0A5C3MK42_9AGAR</name>
<dbReference type="GO" id="GO:0004100">
    <property type="term" value="F:chitin synthase activity"/>
    <property type="evidence" value="ECO:0007669"/>
    <property type="project" value="UniProtKB-UniRule"/>
</dbReference>